<dbReference type="GO" id="GO:0160237">
    <property type="term" value="F:D-Ala-D-Ala dipeptidase activity"/>
    <property type="evidence" value="ECO:0007669"/>
    <property type="project" value="UniProtKB-EC"/>
</dbReference>
<keyword evidence="5 9" id="KW-0862">Zinc</keyword>
<dbReference type="EC" id="3.4.13.22" evidence="9 10"/>
<keyword evidence="3 9" id="KW-0479">Metal-binding</keyword>
<evidence type="ECO:0000256" key="5">
    <source>
        <dbReference type="ARBA" id="ARBA00022833"/>
    </source>
</evidence>
<evidence type="ECO:0000313" key="13">
    <source>
        <dbReference type="Proteomes" id="UP000317169"/>
    </source>
</evidence>
<dbReference type="HAMAP" id="MF_01924">
    <property type="entry name" value="A_A_dipeptidase"/>
    <property type="match status" value="1"/>
</dbReference>
<dbReference type="EMBL" id="VIAR01000004">
    <property type="protein sequence ID" value="TQD39306.1"/>
    <property type="molecule type" value="Genomic_DNA"/>
</dbReference>
<evidence type="ECO:0000256" key="8">
    <source>
        <dbReference type="ARBA" id="ARBA00023316"/>
    </source>
</evidence>
<dbReference type="GO" id="GO:0006508">
    <property type="term" value="P:proteolysis"/>
    <property type="evidence" value="ECO:0007669"/>
    <property type="project" value="UniProtKB-KW"/>
</dbReference>
<dbReference type="InterPro" id="IPR000755">
    <property type="entry name" value="A_A_dipeptidase"/>
</dbReference>
<gene>
    <name evidence="12" type="ORF">FKR84_05270</name>
</gene>
<dbReference type="SUPFAM" id="SSF55166">
    <property type="entry name" value="Hedgehog/DD-peptidase"/>
    <property type="match status" value="1"/>
</dbReference>
<dbReference type="GO" id="GO:0071555">
    <property type="term" value="P:cell wall organization"/>
    <property type="evidence" value="ECO:0007669"/>
    <property type="project" value="UniProtKB-KW"/>
</dbReference>
<accession>A0A507ZNJ3</accession>
<protein>
    <recommendedName>
        <fullName evidence="9 10">D-alanyl-D-alanine dipeptidase</fullName>
        <shortName evidence="9 10">D-Ala-D-Ala dipeptidase</shortName>
        <ecNumber evidence="9 10">3.4.13.22</ecNumber>
    </recommendedName>
</protein>
<evidence type="ECO:0000256" key="11">
    <source>
        <dbReference type="SAM" id="SignalP"/>
    </source>
</evidence>
<proteinExistence type="inferred from homology"/>
<feature type="binding site" evidence="9">
    <location>
        <position position="139"/>
    </location>
    <ligand>
        <name>Zn(2+)</name>
        <dbReference type="ChEBI" id="CHEBI:29105"/>
        <note>catalytic</note>
    </ligand>
</feature>
<dbReference type="InterPro" id="IPR009045">
    <property type="entry name" value="Zn_M74/Hedgehog-like"/>
</dbReference>
<evidence type="ECO:0000256" key="9">
    <source>
        <dbReference type="HAMAP-Rule" id="MF_01924"/>
    </source>
</evidence>
<feature type="signal peptide" evidence="11">
    <location>
        <begin position="1"/>
        <end position="19"/>
    </location>
</feature>
<dbReference type="CDD" id="cd14817">
    <property type="entry name" value="D-Ala-D-Ala_dipeptidase_VanX"/>
    <property type="match status" value="1"/>
</dbReference>
<dbReference type="RefSeq" id="WP_141421253.1">
    <property type="nucleotide sequence ID" value="NZ_VIAR01000004.1"/>
</dbReference>
<comment type="function">
    <text evidence="9 10">Catalyzes hydrolysis of the D-alanyl-D-alanine dipeptide.</text>
</comment>
<evidence type="ECO:0000256" key="7">
    <source>
        <dbReference type="ARBA" id="ARBA00023049"/>
    </source>
</evidence>
<evidence type="ECO:0000256" key="1">
    <source>
        <dbReference type="ARBA" id="ARBA00001362"/>
    </source>
</evidence>
<comment type="caution">
    <text evidence="12">The sequence shown here is derived from an EMBL/GenBank/DDBJ whole genome shotgun (WGS) entry which is preliminary data.</text>
</comment>
<keyword evidence="2 9" id="KW-0645">Protease</keyword>
<dbReference type="Gene3D" id="3.30.1380.10">
    <property type="match status" value="1"/>
</dbReference>
<keyword evidence="8 10" id="KW-0961">Cell wall biogenesis/degradation</keyword>
<feature type="binding site" evidence="9">
    <location>
        <position position="146"/>
    </location>
    <ligand>
        <name>Zn(2+)</name>
        <dbReference type="ChEBI" id="CHEBI:29105"/>
        <note>catalytic</note>
    </ligand>
</feature>
<feature type="binding site" evidence="9">
    <location>
        <position position="207"/>
    </location>
    <ligand>
        <name>Zn(2+)</name>
        <dbReference type="ChEBI" id="CHEBI:29105"/>
        <note>catalytic</note>
    </ligand>
</feature>
<reference evidence="12 13" key="1">
    <citation type="submission" date="2019-06" db="EMBL/GenBank/DDBJ databases">
        <title>Flavibacter putida gen. nov., sp. nov., a novel marine bacterium of the family Flavobacteriaceae isolated from coastal seawater.</title>
        <authorList>
            <person name="Feng X."/>
        </authorList>
    </citation>
    <scope>NUCLEOTIDE SEQUENCE [LARGE SCALE GENOMIC DNA]</scope>
    <source>
        <strain evidence="12 13">PLHSN227</strain>
    </source>
</reference>
<evidence type="ECO:0000256" key="4">
    <source>
        <dbReference type="ARBA" id="ARBA00022801"/>
    </source>
</evidence>
<keyword evidence="4 9" id="KW-0378">Hydrolase</keyword>
<feature type="chain" id="PRO_5021198637" description="D-alanyl-D-alanine dipeptidase" evidence="11">
    <location>
        <begin position="20"/>
        <end position="225"/>
    </location>
</feature>
<keyword evidence="13" id="KW-1185">Reference proteome</keyword>
<keyword evidence="11" id="KW-0732">Signal</keyword>
<dbReference type="PANTHER" id="PTHR43126">
    <property type="entry name" value="D-ALANYL-D-ALANINE DIPEPTIDASE"/>
    <property type="match status" value="1"/>
</dbReference>
<keyword evidence="6 9" id="KW-0224">Dipeptidase</keyword>
<evidence type="ECO:0000313" key="12">
    <source>
        <dbReference type="EMBL" id="TQD39306.1"/>
    </source>
</evidence>
<evidence type="ECO:0000256" key="6">
    <source>
        <dbReference type="ARBA" id="ARBA00022997"/>
    </source>
</evidence>
<dbReference type="GO" id="GO:0008237">
    <property type="term" value="F:metallopeptidase activity"/>
    <property type="evidence" value="ECO:0007669"/>
    <property type="project" value="UniProtKB-KW"/>
</dbReference>
<keyword evidence="7 9" id="KW-0482">Metalloprotease</keyword>
<comment type="catalytic activity">
    <reaction evidence="1 9 10">
        <text>D-alanyl-D-alanine + H2O = 2 D-alanine</text>
        <dbReference type="Rhea" id="RHEA:20661"/>
        <dbReference type="ChEBI" id="CHEBI:15377"/>
        <dbReference type="ChEBI" id="CHEBI:57416"/>
        <dbReference type="ChEBI" id="CHEBI:57822"/>
        <dbReference type="EC" id="3.4.13.22"/>
    </reaction>
</comment>
<comment type="cofactor">
    <cofactor evidence="9">
        <name>Zn(2+)</name>
        <dbReference type="ChEBI" id="CHEBI:29105"/>
    </cofactor>
    <text evidence="9">Binds 1 zinc ion per subunit.</text>
</comment>
<evidence type="ECO:0000256" key="2">
    <source>
        <dbReference type="ARBA" id="ARBA00022670"/>
    </source>
</evidence>
<evidence type="ECO:0000256" key="10">
    <source>
        <dbReference type="PIRNR" id="PIRNR026671"/>
    </source>
</evidence>
<sequence>MKQIICFLCGIFCVWVFHAQDAKIPPEFGYVTDSLDVAVLEIRYAGKHNFTGKPVEGYQQPKAILSKKALEQLEKAYRYFLRKGYTFKIFDAYRPQRAVNSFMEWARKKDDTLAKEEFYPKVAKKDLFSLGYIATKSGHSRGSTIDLTLIDLKTGKELDMGSPYDFFGEISHHGTKQIRKAQKKNRKLLKKGMRKFGFIAYPKEWWHYTLYNEPFPDTYFDFPVQ</sequence>
<dbReference type="PIRSF" id="PIRSF026671">
    <property type="entry name" value="AA_dipeptidase"/>
    <property type="match status" value="1"/>
</dbReference>
<organism evidence="12 13">
    <name type="scientific">Haloflavibacter putidus</name>
    <dbReference type="NCBI Taxonomy" id="2576776"/>
    <lineage>
        <taxon>Bacteria</taxon>
        <taxon>Pseudomonadati</taxon>
        <taxon>Bacteroidota</taxon>
        <taxon>Flavobacteriia</taxon>
        <taxon>Flavobacteriales</taxon>
        <taxon>Flavobacteriaceae</taxon>
        <taxon>Haloflavibacter</taxon>
    </lineage>
</organism>
<feature type="active site" description="Proton donor/acceptor" evidence="9">
    <location>
        <position position="204"/>
    </location>
</feature>
<feature type="site" description="Transition state stabilizer" evidence="9">
    <location>
        <position position="94"/>
    </location>
</feature>
<dbReference type="OrthoDB" id="9801430at2"/>
<dbReference type="Pfam" id="PF01427">
    <property type="entry name" value="Peptidase_M15"/>
    <property type="match status" value="1"/>
</dbReference>
<dbReference type="AlphaFoldDB" id="A0A507ZNJ3"/>
<comment type="similarity">
    <text evidence="9 10">Belongs to the peptidase M15D family.</text>
</comment>
<name>A0A507ZNJ3_9FLAO</name>
<evidence type="ECO:0000256" key="3">
    <source>
        <dbReference type="ARBA" id="ARBA00022723"/>
    </source>
</evidence>
<dbReference type="GO" id="GO:0008270">
    <property type="term" value="F:zinc ion binding"/>
    <property type="evidence" value="ECO:0007669"/>
    <property type="project" value="UniProtKB-UniRule"/>
</dbReference>
<dbReference type="PANTHER" id="PTHR43126:SF1">
    <property type="entry name" value="D-ALANYL-D-ALANINE DIPEPTIDASE"/>
    <property type="match status" value="1"/>
</dbReference>
<dbReference type="Proteomes" id="UP000317169">
    <property type="component" value="Unassembled WGS sequence"/>
</dbReference>